<evidence type="ECO:0000256" key="2">
    <source>
        <dbReference type="ARBA" id="ARBA00022475"/>
    </source>
</evidence>
<comment type="subcellular location">
    <subcellularLocation>
        <location evidence="1">Cell membrane</location>
        <topology evidence="1">Multi-pass membrane protein</topology>
    </subcellularLocation>
</comment>
<keyword evidence="4 10" id="KW-0808">Transferase</keyword>
<evidence type="ECO:0000256" key="5">
    <source>
        <dbReference type="ARBA" id="ARBA00022692"/>
    </source>
</evidence>
<keyword evidence="6 8" id="KW-1133">Transmembrane helix</keyword>
<feature type="transmembrane region" description="Helical" evidence="8">
    <location>
        <begin position="98"/>
        <end position="115"/>
    </location>
</feature>
<dbReference type="HOGENOM" id="CLU_019200_0_0_0"/>
<feature type="transmembrane region" description="Helical" evidence="8">
    <location>
        <begin position="122"/>
        <end position="140"/>
    </location>
</feature>
<dbReference type="FunCoup" id="Q028X1">
    <property type="interactions" value="170"/>
</dbReference>
<name>Q028X1_SOLUE</name>
<evidence type="ECO:0000256" key="6">
    <source>
        <dbReference type="ARBA" id="ARBA00022989"/>
    </source>
</evidence>
<keyword evidence="3" id="KW-0328">Glycosyltransferase</keyword>
<evidence type="ECO:0000259" key="9">
    <source>
        <dbReference type="Pfam" id="PF13231"/>
    </source>
</evidence>
<keyword evidence="7 8" id="KW-0472">Membrane</keyword>
<dbReference type="CAZy" id="GT83">
    <property type="family name" value="Glycosyltransferase Family 83"/>
</dbReference>
<evidence type="ECO:0000256" key="4">
    <source>
        <dbReference type="ARBA" id="ARBA00022679"/>
    </source>
</evidence>
<evidence type="ECO:0000313" key="10">
    <source>
        <dbReference type="EMBL" id="ABJ82431.1"/>
    </source>
</evidence>
<dbReference type="PANTHER" id="PTHR33908">
    <property type="entry name" value="MANNOSYLTRANSFERASE YKCB-RELATED"/>
    <property type="match status" value="1"/>
</dbReference>
<dbReference type="AlphaFoldDB" id="Q028X1"/>
<dbReference type="GO" id="GO:0009103">
    <property type="term" value="P:lipopolysaccharide biosynthetic process"/>
    <property type="evidence" value="ECO:0007669"/>
    <property type="project" value="UniProtKB-ARBA"/>
</dbReference>
<organism evidence="10">
    <name type="scientific">Solibacter usitatus (strain Ellin6076)</name>
    <dbReference type="NCBI Taxonomy" id="234267"/>
    <lineage>
        <taxon>Bacteria</taxon>
        <taxon>Pseudomonadati</taxon>
        <taxon>Acidobacteriota</taxon>
        <taxon>Terriglobia</taxon>
        <taxon>Bryobacterales</taxon>
        <taxon>Solibacteraceae</taxon>
        <taxon>Candidatus Solibacter</taxon>
    </lineage>
</organism>
<feature type="transmembrane region" description="Helical" evidence="8">
    <location>
        <begin position="339"/>
        <end position="361"/>
    </location>
</feature>
<dbReference type="EMBL" id="CP000473">
    <property type="protein sequence ID" value="ABJ82431.1"/>
    <property type="molecule type" value="Genomic_DNA"/>
</dbReference>
<dbReference type="InParanoid" id="Q028X1"/>
<feature type="transmembrane region" description="Helical" evidence="8">
    <location>
        <begin position="398"/>
        <end position="415"/>
    </location>
</feature>
<feature type="transmembrane region" description="Helical" evidence="8">
    <location>
        <begin position="292"/>
        <end position="309"/>
    </location>
</feature>
<sequence length="490" mass="54314">MTGREACHTGHVASKIPRILWVVLPLAYLVYFFDLSAAGLLGPDEPRYAAIAREMAHSGDWITPRLWGQPWFEKPALLYWMSGAGFRLGLGPELAPRLPGALLAVGFLIFYWFVLRREFGCRVAWMATLILGTSGFWVGYSQNGVTDIPLAASYSAAMLLAMPWVAKRDTRYLPWAAAMFGLAVLAKGLVPLVLAAPLLMGRHVRDWLRWRVVLPFFAVALPWYLLCYWQNGWGFIHEFIVVHHFSRVTSDALMHQRPWWFYLPMLAAGLLPWSPLLGLAAKRTGWEDRRRLFLGVWALTVLVLFSIAVNKLPGYILPLMPAAAALMALGLEEARSARWWLAVCAGLLLAFPIAAAVLPAAVRTGLTQAPRPGFQPVWLAAAGIAVLTWWLESRGRRLAAVAAVAAGAALGTGYLKAVATPELDRSVSARGVWRQVEGSRGDVCVGNVKRNWEYGLNYYSITPLPKCEQNPRALRIVRAPNDRVVVESIP</sequence>
<feature type="transmembrane region" description="Helical" evidence="8">
    <location>
        <begin position="259"/>
        <end position="280"/>
    </location>
</feature>
<proteinExistence type="predicted"/>
<feature type="transmembrane region" description="Helical" evidence="8">
    <location>
        <begin position="20"/>
        <end position="41"/>
    </location>
</feature>
<dbReference type="KEGG" id="sus:Acid_1438"/>
<feature type="transmembrane region" description="Helical" evidence="8">
    <location>
        <begin position="373"/>
        <end position="391"/>
    </location>
</feature>
<evidence type="ECO:0000256" key="7">
    <source>
        <dbReference type="ARBA" id="ARBA00023136"/>
    </source>
</evidence>
<evidence type="ECO:0000256" key="3">
    <source>
        <dbReference type="ARBA" id="ARBA00022676"/>
    </source>
</evidence>
<feature type="transmembrane region" description="Helical" evidence="8">
    <location>
        <begin position="315"/>
        <end position="332"/>
    </location>
</feature>
<dbReference type="STRING" id="234267.Acid_1438"/>
<dbReference type="InterPro" id="IPR050297">
    <property type="entry name" value="LipidA_mod_glycosyltrf_83"/>
</dbReference>
<dbReference type="GO" id="GO:0016763">
    <property type="term" value="F:pentosyltransferase activity"/>
    <property type="evidence" value="ECO:0007669"/>
    <property type="project" value="TreeGrafter"/>
</dbReference>
<dbReference type="InterPro" id="IPR038731">
    <property type="entry name" value="RgtA/B/C-like"/>
</dbReference>
<dbReference type="GO" id="GO:0010041">
    <property type="term" value="P:response to iron(III) ion"/>
    <property type="evidence" value="ECO:0007669"/>
    <property type="project" value="TreeGrafter"/>
</dbReference>
<evidence type="ECO:0000256" key="8">
    <source>
        <dbReference type="SAM" id="Phobius"/>
    </source>
</evidence>
<feature type="transmembrane region" description="Helical" evidence="8">
    <location>
        <begin position="172"/>
        <end position="196"/>
    </location>
</feature>
<feature type="domain" description="Glycosyltransferase RgtA/B/C/D-like" evidence="9">
    <location>
        <begin position="74"/>
        <end position="221"/>
    </location>
</feature>
<feature type="transmembrane region" description="Helical" evidence="8">
    <location>
        <begin position="208"/>
        <end position="226"/>
    </location>
</feature>
<gene>
    <name evidence="10" type="ordered locus">Acid_1438</name>
</gene>
<protein>
    <submittedName>
        <fullName evidence="10">Glycosyl transferase, family 39</fullName>
    </submittedName>
</protein>
<keyword evidence="2" id="KW-1003">Cell membrane</keyword>
<accession>Q028X1</accession>
<dbReference type="PANTHER" id="PTHR33908:SF3">
    <property type="entry name" value="UNDECAPRENYL PHOSPHATE-ALPHA-4-AMINO-4-DEOXY-L-ARABINOSE ARABINOSYL TRANSFERASE"/>
    <property type="match status" value="1"/>
</dbReference>
<reference evidence="10" key="1">
    <citation type="submission" date="2006-10" db="EMBL/GenBank/DDBJ databases">
        <title>Complete sequence of Solibacter usitatus Ellin6076.</title>
        <authorList>
            <consortium name="US DOE Joint Genome Institute"/>
            <person name="Copeland A."/>
            <person name="Lucas S."/>
            <person name="Lapidus A."/>
            <person name="Barry K."/>
            <person name="Detter J.C."/>
            <person name="Glavina del Rio T."/>
            <person name="Hammon N."/>
            <person name="Israni S."/>
            <person name="Dalin E."/>
            <person name="Tice H."/>
            <person name="Pitluck S."/>
            <person name="Thompson L.S."/>
            <person name="Brettin T."/>
            <person name="Bruce D."/>
            <person name="Han C."/>
            <person name="Tapia R."/>
            <person name="Gilna P."/>
            <person name="Schmutz J."/>
            <person name="Larimer F."/>
            <person name="Land M."/>
            <person name="Hauser L."/>
            <person name="Kyrpides N."/>
            <person name="Mikhailova N."/>
            <person name="Janssen P.H."/>
            <person name="Kuske C.R."/>
            <person name="Richardson P."/>
        </authorList>
    </citation>
    <scope>NUCLEOTIDE SEQUENCE</scope>
    <source>
        <strain evidence="10">Ellin6076</strain>
    </source>
</reference>
<dbReference type="eggNOG" id="COG1807">
    <property type="taxonomic scope" value="Bacteria"/>
</dbReference>
<dbReference type="GO" id="GO:0005886">
    <property type="term" value="C:plasma membrane"/>
    <property type="evidence" value="ECO:0007669"/>
    <property type="project" value="UniProtKB-SubCell"/>
</dbReference>
<keyword evidence="5 8" id="KW-0812">Transmembrane</keyword>
<evidence type="ECO:0000256" key="1">
    <source>
        <dbReference type="ARBA" id="ARBA00004651"/>
    </source>
</evidence>
<dbReference type="Pfam" id="PF13231">
    <property type="entry name" value="PMT_2"/>
    <property type="match status" value="1"/>
</dbReference>